<protein>
    <submittedName>
        <fullName evidence="1">Uncharacterized protein</fullName>
    </submittedName>
</protein>
<gene>
    <name evidence="1" type="ORF">Syun_025735</name>
</gene>
<dbReference type="EMBL" id="JBBNAF010000011">
    <property type="protein sequence ID" value="KAK9098690.1"/>
    <property type="molecule type" value="Genomic_DNA"/>
</dbReference>
<comment type="caution">
    <text evidence="1">The sequence shown here is derived from an EMBL/GenBank/DDBJ whole genome shotgun (WGS) entry which is preliminary data.</text>
</comment>
<sequence length="72" mass="7867">MWRYAHKKRVVRITSSGGVAVAYQERVVDTTNCSGVAMIPLKESGLHHKISSSQVVIISDGLETLIVGLMEL</sequence>
<evidence type="ECO:0000313" key="1">
    <source>
        <dbReference type="EMBL" id="KAK9098690.1"/>
    </source>
</evidence>
<dbReference type="Proteomes" id="UP001420932">
    <property type="component" value="Unassembled WGS sequence"/>
</dbReference>
<keyword evidence="2" id="KW-1185">Reference proteome</keyword>
<name>A0AAP0EUU5_9MAGN</name>
<organism evidence="1 2">
    <name type="scientific">Stephania yunnanensis</name>
    <dbReference type="NCBI Taxonomy" id="152371"/>
    <lineage>
        <taxon>Eukaryota</taxon>
        <taxon>Viridiplantae</taxon>
        <taxon>Streptophyta</taxon>
        <taxon>Embryophyta</taxon>
        <taxon>Tracheophyta</taxon>
        <taxon>Spermatophyta</taxon>
        <taxon>Magnoliopsida</taxon>
        <taxon>Ranunculales</taxon>
        <taxon>Menispermaceae</taxon>
        <taxon>Menispermoideae</taxon>
        <taxon>Cissampelideae</taxon>
        <taxon>Stephania</taxon>
    </lineage>
</organism>
<accession>A0AAP0EUU5</accession>
<evidence type="ECO:0000313" key="2">
    <source>
        <dbReference type="Proteomes" id="UP001420932"/>
    </source>
</evidence>
<dbReference type="AlphaFoldDB" id="A0AAP0EUU5"/>
<reference evidence="1 2" key="1">
    <citation type="submission" date="2024-01" db="EMBL/GenBank/DDBJ databases">
        <title>Genome assemblies of Stephania.</title>
        <authorList>
            <person name="Yang L."/>
        </authorList>
    </citation>
    <scope>NUCLEOTIDE SEQUENCE [LARGE SCALE GENOMIC DNA]</scope>
    <source>
        <strain evidence="1">YNDBR</strain>
        <tissue evidence="1">Leaf</tissue>
    </source>
</reference>
<proteinExistence type="predicted"/>